<dbReference type="SUPFAM" id="SSF51182">
    <property type="entry name" value="RmlC-like cupins"/>
    <property type="match status" value="1"/>
</dbReference>
<dbReference type="Proteomes" id="UP000008370">
    <property type="component" value="Unassembled WGS sequence"/>
</dbReference>
<sequence>MIREGNARVAVFASEGNAGAFNFQGGDIGYIPAAHGHYVENTGNTTLRFLEVFKTATFQDVSLTQWLALTPPAMIEATLNINAEDLKYFSKTKPIVVGPAPVNGTTVA</sequence>
<dbReference type="InterPro" id="IPR011051">
    <property type="entry name" value="RmlC_Cupin_sf"/>
</dbReference>
<dbReference type="Pfam" id="PF00190">
    <property type="entry name" value="Cupin_1"/>
    <property type="match status" value="1"/>
</dbReference>
<protein>
    <recommendedName>
        <fullName evidence="1">Cupin type-1 domain-containing protein</fullName>
    </recommendedName>
</protein>
<dbReference type="RefSeq" id="XP_007395030.1">
    <property type="nucleotide sequence ID" value="XM_007394968.1"/>
</dbReference>
<gene>
    <name evidence="2" type="ORF">PHACADRAFT_194773</name>
</gene>
<evidence type="ECO:0000259" key="1">
    <source>
        <dbReference type="Pfam" id="PF00190"/>
    </source>
</evidence>
<keyword evidence="3" id="KW-1185">Reference proteome</keyword>
<evidence type="ECO:0000313" key="3">
    <source>
        <dbReference type="Proteomes" id="UP000008370"/>
    </source>
</evidence>
<dbReference type="InterPro" id="IPR006045">
    <property type="entry name" value="Cupin_1"/>
</dbReference>
<dbReference type="Gene3D" id="2.60.120.10">
    <property type="entry name" value="Jelly Rolls"/>
    <property type="match status" value="1"/>
</dbReference>
<evidence type="ECO:0000313" key="2">
    <source>
        <dbReference type="EMBL" id="EKM57209.1"/>
    </source>
</evidence>
<dbReference type="OrthoDB" id="10263073at2759"/>
<accession>K5WDT5</accession>
<dbReference type="EMBL" id="JH930471">
    <property type="protein sequence ID" value="EKM57209.1"/>
    <property type="molecule type" value="Genomic_DNA"/>
</dbReference>
<dbReference type="InParanoid" id="K5WDT5"/>
<dbReference type="KEGG" id="pco:PHACADRAFT_194773"/>
<feature type="domain" description="Cupin type-1" evidence="1">
    <location>
        <begin position="4"/>
        <end position="84"/>
    </location>
</feature>
<dbReference type="STRING" id="650164.K5WDT5"/>
<dbReference type="InterPro" id="IPR014710">
    <property type="entry name" value="RmlC-like_jellyroll"/>
</dbReference>
<dbReference type="GeneID" id="18911028"/>
<reference evidence="2 3" key="1">
    <citation type="journal article" date="2012" name="BMC Genomics">
        <title>Comparative genomics of the white-rot fungi, Phanerochaete carnosa and P. chrysosporium, to elucidate the genetic basis of the distinct wood types they colonize.</title>
        <authorList>
            <person name="Suzuki H."/>
            <person name="MacDonald J."/>
            <person name="Syed K."/>
            <person name="Salamov A."/>
            <person name="Hori C."/>
            <person name="Aerts A."/>
            <person name="Henrissat B."/>
            <person name="Wiebenga A."/>
            <person name="vanKuyk P.A."/>
            <person name="Barry K."/>
            <person name="Lindquist E."/>
            <person name="LaButti K."/>
            <person name="Lapidus A."/>
            <person name="Lucas S."/>
            <person name="Coutinho P."/>
            <person name="Gong Y."/>
            <person name="Samejima M."/>
            <person name="Mahadevan R."/>
            <person name="Abou-Zaid M."/>
            <person name="de Vries R.P."/>
            <person name="Igarashi K."/>
            <person name="Yadav J.S."/>
            <person name="Grigoriev I.V."/>
            <person name="Master E.R."/>
        </authorList>
    </citation>
    <scope>NUCLEOTIDE SEQUENCE [LARGE SCALE GENOMIC DNA]</scope>
    <source>
        <strain evidence="2 3">HHB-10118-sp</strain>
    </source>
</reference>
<name>K5WDT5_PHACS</name>
<dbReference type="AlphaFoldDB" id="K5WDT5"/>
<dbReference type="HOGENOM" id="CLU_103305_1_1_1"/>
<proteinExistence type="predicted"/>
<organism evidence="2 3">
    <name type="scientific">Phanerochaete carnosa (strain HHB-10118-sp)</name>
    <name type="common">White-rot fungus</name>
    <name type="synonym">Peniophora carnosa</name>
    <dbReference type="NCBI Taxonomy" id="650164"/>
    <lineage>
        <taxon>Eukaryota</taxon>
        <taxon>Fungi</taxon>
        <taxon>Dikarya</taxon>
        <taxon>Basidiomycota</taxon>
        <taxon>Agaricomycotina</taxon>
        <taxon>Agaricomycetes</taxon>
        <taxon>Polyporales</taxon>
        <taxon>Phanerochaetaceae</taxon>
        <taxon>Phanerochaete</taxon>
    </lineage>
</organism>